<dbReference type="AlphaFoldDB" id="A0A6V8KXA5"/>
<dbReference type="SUPFAM" id="SSF53474">
    <property type="entry name" value="alpha/beta-Hydrolases"/>
    <property type="match status" value="1"/>
</dbReference>
<dbReference type="InterPro" id="IPR029058">
    <property type="entry name" value="AB_hydrolase_fold"/>
</dbReference>
<dbReference type="Proteomes" id="UP000482960">
    <property type="component" value="Unassembled WGS sequence"/>
</dbReference>
<keyword evidence="2" id="KW-1185">Reference proteome</keyword>
<comment type="caution">
    <text evidence="1">The sequence shown here is derived from an EMBL/GenBank/DDBJ whole genome shotgun (WGS) entry which is preliminary data.</text>
</comment>
<dbReference type="Gene3D" id="3.40.50.1820">
    <property type="entry name" value="alpha/beta hydrolase"/>
    <property type="match status" value="1"/>
</dbReference>
<dbReference type="RefSeq" id="WP_218577181.1">
    <property type="nucleotide sequence ID" value="NZ_BLPG01000001.1"/>
</dbReference>
<organism evidence="1 2">
    <name type="scientific">Phytohabitans rumicis</name>
    <dbReference type="NCBI Taxonomy" id="1076125"/>
    <lineage>
        <taxon>Bacteria</taxon>
        <taxon>Bacillati</taxon>
        <taxon>Actinomycetota</taxon>
        <taxon>Actinomycetes</taxon>
        <taxon>Micromonosporales</taxon>
        <taxon>Micromonosporaceae</taxon>
    </lineage>
</organism>
<evidence type="ECO:0000313" key="2">
    <source>
        <dbReference type="Proteomes" id="UP000482960"/>
    </source>
</evidence>
<name>A0A6V8KXA5_9ACTN</name>
<reference evidence="1 2" key="1">
    <citation type="submission" date="2020-03" db="EMBL/GenBank/DDBJ databases">
        <title>Whole genome shotgun sequence of Phytohabitans rumicis NBRC 108638.</title>
        <authorList>
            <person name="Komaki H."/>
            <person name="Tamura T."/>
        </authorList>
    </citation>
    <scope>NUCLEOTIDE SEQUENCE [LARGE SCALE GENOMIC DNA]</scope>
    <source>
        <strain evidence="1 2">NBRC 108638</strain>
    </source>
</reference>
<proteinExistence type="predicted"/>
<dbReference type="EMBL" id="BLPG01000001">
    <property type="protein sequence ID" value="GFJ88474.1"/>
    <property type="molecule type" value="Genomic_DNA"/>
</dbReference>
<reference evidence="1 2" key="2">
    <citation type="submission" date="2020-03" db="EMBL/GenBank/DDBJ databases">
        <authorList>
            <person name="Ichikawa N."/>
            <person name="Kimura A."/>
            <person name="Kitahashi Y."/>
            <person name="Uohara A."/>
        </authorList>
    </citation>
    <scope>NUCLEOTIDE SEQUENCE [LARGE SCALE GENOMIC DNA]</scope>
    <source>
        <strain evidence="1 2">NBRC 108638</strain>
    </source>
</reference>
<sequence length="159" mass="17539">MARQLAAAGELVELVALIDAGLPARVSPRQDADMLVDRFTGFATYLRETYGAPVRLTADELRALPEDGQFDLVMARLADSGLRDRLPAAILRHQVTSHRDTRALDTYAPGAYAGPVVLYRCTEPTPWNVHDPRYEHADPTRGFGPSARTCASCRCRRTT</sequence>
<protein>
    <submittedName>
        <fullName evidence="1">Uncharacterized protein</fullName>
    </submittedName>
</protein>
<gene>
    <name evidence="1" type="ORF">Prum_021160</name>
</gene>
<accession>A0A6V8KXA5</accession>
<evidence type="ECO:0000313" key="1">
    <source>
        <dbReference type="EMBL" id="GFJ88474.1"/>
    </source>
</evidence>